<dbReference type="GeneID" id="37027882"/>
<evidence type="ECO:0000313" key="2">
    <source>
        <dbReference type="EMBL" id="PWN28178.1"/>
    </source>
</evidence>
<dbReference type="RefSeq" id="XP_025362790.1">
    <property type="nucleotide sequence ID" value="XM_025506059.1"/>
</dbReference>
<protein>
    <submittedName>
        <fullName evidence="2">Uncharacterized protein</fullName>
    </submittedName>
</protein>
<feature type="chain" id="PRO_5016408628" evidence="1">
    <location>
        <begin position="25"/>
        <end position="72"/>
    </location>
</feature>
<reference evidence="2 3" key="1">
    <citation type="journal article" date="2018" name="Mol. Biol. Evol.">
        <title>Broad Genomic Sampling Reveals a Smut Pathogenic Ancestry of the Fungal Clade Ustilaginomycotina.</title>
        <authorList>
            <person name="Kijpornyongpan T."/>
            <person name="Mondo S.J."/>
            <person name="Barry K."/>
            <person name="Sandor L."/>
            <person name="Lee J."/>
            <person name="Lipzen A."/>
            <person name="Pangilinan J."/>
            <person name="LaButti K."/>
            <person name="Hainaut M."/>
            <person name="Henrissat B."/>
            <person name="Grigoriev I.V."/>
            <person name="Spatafora J.W."/>
            <person name="Aime M.C."/>
        </authorList>
    </citation>
    <scope>NUCLEOTIDE SEQUENCE [LARGE SCALE GENOMIC DNA]</scope>
    <source>
        <strain evidence="2 3">MCA 5214</strain>
    </source>
</reference>
<sequence>MRIARQLNLSASLIVLTAFGLVNAAPHDEAMAAMSEYQAGLGTRKFDPNRSRQALHYLRHSSSDARLLPLPW</sequence>
<keyword evidence="1" id="KW-0732">Signal</keyword>
<dbReference type="Proteomes" id="UP000245884">
    <property type="component" value="Unassembled WGS sequence"/>
</dbReference>
<feature type="signal peptide" evidence="1">
    <location>
        <begin position="1"/>
        <end position="24"/>
    </location>
</feature>
<organism evidence="2 3">
    <name type="scientific">Jaminaea rosea</name>
    <dbReference type="NCBI Taxonomy" id="1569628"/>
    <lineage>
        <taxon>Eukaryota</taxon>
        <taxon>Fungi</taxon>
        <taxon>Dikarya</taxon>
        <taxon>Basidiomycota</taxon>
        <taxon>Ustilaginomycotina</taxon>
        <taxon>Exobasidiomycetes</taxon>
        <taxon>Microstromatales</taxon>
        <taxon>Microstromatales incertae sedis</taxon>
        <taxon>Jaminaea</taxon>
    </lineage>
</organism>
<name>A0A316UTP6_9BASI</name>
<dbReference type="EMBL" id="KZ819666">
    <property type="protein sequence ID" value="PWN28178.1"/>
    <property type="molecule type" value="Genomic_DNA"/>
</dbReference>
<accession>A0A316UTP6</accession>
<evidence type="ECO:0000256" key="1">
    <source>
        <dbReference type="SAM" id="SignalP"/>
    </source>
</evidence>
<keyword evidence="3" id="KW-1185">Reference proteome</keyword>
<evidence type="ECO:0000313" key="3">
    <source>
        <dbReference type="Proteomes" id="UP000245884"/>
    </source>
</evidence>
<dbReference type="AlphaFoldDB" id="A0A316UTP6"/>
<gene>
    <name evidence="2" type="ORF">BDZ90DRAFT_231937</name>
</gene>
<proteinExistence type="predicted"/>